<dbReference type="AlphaFoldDB" id="A0A0A9CXU4"/>
<name>A0A0A9CXU4_ARUDO</name>
<accession>A0A0A9CXU4</accession>
<sequence length="43" mass="4941">MLLRLLDLGFHRSGVCCCMVRQGAQKLPLQRLQLMLPKLLSFL</sequence>
<reference evidence="1" key="1">
    <citation type="submission" date="2014-09" db="EMBL/GenBank/DDBJ databases">
        <authorList>
            <person name="Magalhaes I.L.F."/>
            <person name="Oliveira U."/>
            <person name="Santos F.R."/>
            <person name="Vidigal T.H.D.A."/>
            <person name="Brescovit A.D."/>
            <person name="Santos A.J."/>
        </authorList>
    </citation>
    <scope>NUCLEOTIDE SEQUENCE</scope>
    <source>
        <tissue evidence="1">Shoot tissue taken approximately 20 cm above the soil surface</tissue>
    </source>
</reference>
<protein>
    <submittedName>
        <fullName evidence="1">Uncharacterized protein</fullName>
    </submittedName>
</protein>
<dbReference type="EMBL" id="GBRH01221578">
    <property type="protein sequence ID" value="JAD76317.1"/>
    <property type="molecule type" value="Transcribed_RNA"/>
</dbReference>
<evidence type="ECO:0000313" key="1">
    <source>
        <dbReference type="EMBL" id="JAD76317.1"/>
    </source>
</evidence>
<organism evidence="1">
    <name type="scientific">Arundo donax</name>
    <name type="common">Giant reed</name>
    <name type="synonym">Donax arundinaceus</name>
    <dbReference type="NCBI Taxonomy" id="35708"/>
    <lineage>
        <taxon>Eukaryota</taxon>
        <taxon>Viridiplantae</taxon>
        <taxon>Streptophyta</taxon>
        <taxon>Embryophyta</taxon>
        <taxon>Tracheophyta</taxon>
        <taxon>Spermatophyta</taxon>
        <taxon>Magnoliopsida</taxon>
        <taxon>Liliopsida</taxon>
        <taxon>Poales</taxon>
        <taxon>Poaceae</taxon>
        <taxon>PACMAD clade</taxon>
        <taxon>Arundinoideae</taxon>
        <taxon>Arundineae</taxon>
        <taxon>Arundo</taxon>
    </lineage>
</organism>
<reference evidence="1" key="2">
    <citation type="journal article" date="2015" name="Data Brief">
        <title>Shoot transcriptome of the giant reed, Arundo donax.</title>
        <authorList>
            <person name="Barrero R.A."/>
            <person name="Guerrero F.D."/>
            <person name="Moolhuijzen P."/>
            <person name="Goolsby J.A."/>
            <person name="Tidwell J."/>
            <person name="Bellgard S.E."/>
            <person name="Bellgard M.I."/>
        </authorList>
    </citation>
    <scope>NUCLEOTIDE SEQUENCE</scope>
    <source>
        <tissue evidence="1">Shoot tissue taken approximately 20 cm above the soil surface</tissue>
    </source>
</reference>
<proteinExistence type="predicted"/>